<dbReference type="GO" id="GO:0004175">
    <property type="term" value="F:endopeptidase activity"/>
    <property type="evidence" value="ECO:0007669"/>
    <property type="project" value="UniProtKB-ARBA"/>
</dbReference>
<reference evidence="3" key="1">
    <citation type="journal article" date="2020" name="mSystems">
        <title>Genome- and Community-Level Interaction Insights into Carbon Utilization and Element Cycling Functions of Hydrothermarchaeota in Hydrothermal Sediment.</title>
        <authorList>
            <person name="Zhou Z."/>
            <person name="Liu Y."/>
            <person name="Xu W."/>
            <person name="Pan J."/>
            <person name="Luo Z.H."/>
            <person name="Li M."/>
        </authorList>
    </citation>
    <scope>NUCLEOTIDE SEQUENCE [LARGE SCALE GENOMIC DNA]</scope>
    <source>
        <strain evidence="3">SpSt-289</strain>
    </source>
</reference>
<proteinExistence type="predicted"/>
<dbReference type="GO" id="GO:0008237">
    <property type="term" value="F:metallopeptidase activity"/>
    <property type="evidence" value="ECO:0007669"/>
    <property type="project" value="UniProtKB-KW"/>
</dbReference>
<dbReference type="GO" id="GO:0080120">
    <property type="term" value="P:CAAX-box protein maturation"/>
    <property type="evidence" value="ECO:0007669"/>
    <property type="project" value="UniProtKB-ARBA"/>
</dbReference>
<feature type="transmembrane region" description="Helical" evidence="1">
    <location>
        <begin position="52"/>
        <end position="76"/>
    </location>
</feature>
<keyword evidence="3" id="KW-0378">Hydrolase</keyword>
<dbReference type="GO" id="GO:0006508">
    <property type="term" value="P:proteolysis"/>
    <property type="evidence" value="ECO:0007669"/>
    <property type="project" value="UniProtKB-KW"/>
</dbReference>
<feature type="transmembrane region" description="Helical" evidence="1">
    <location>
        <begin position="12"/>
        <end position="32"/>
    </location>
</feature>
<feature type="domain" description="CAAX prenyl protease 2/Lysostaphin resistance protein A-like" evidence="2">
    <location>
        <begin position="137"/>
        <end position="217"/>
    </location>
</feature>
<evidence type="ECO:0000256" key="1">
    <source>
        <dbReference type="SAM" id="Phobius"/>
    </source>
</evidence>
<dbReference type="EMBL" id="DSMG01000006">
    <property type="protein sequence ID" value="HDX29957.1"/>
    <property type="molecule type" value="Genomic_DNA"/>
</dbReference>
<keyword evidence="1" id="KW-1133">Transmembrane helix</keyword>
<gene>
    <name evidence="3" type="ORF">ENQ20_00510</name>
</gene>
<keyword evidence="1" id="KW-0472">Membrane</keyword>
<dbReference type="AlphaFoldDB" id="A0A7C1FDG1"/>
<feature type="transmembrane region" description="Helical" evidence="1">
    <location>
        <begin position="82"/>
        <end position="101"/>
    </location>
</feature>
<organism evidence="3">
    <name type="scientific">Caldilinea aerophila</name>
    <dbReference type="NCBI Taxonomy" id="133453"/>
    <lineage>
        <taxon>Bacteria</taxon>
        <taxon>Bacillati</taxon>
        <taxon>Chloroflexota</taxon>
        <taxon>Caldilineae</taxon>
        <taxon>Caldilineales</taxon>
        <taxon>Caldilineaceae</taxon>
        <taxon>Caldilinea</taxon>
    </lineage>
</organism>
<keyword evidence="1" id="KW-0812">Transmembrane</keyword>
<evidence type="ECO:0000259" key="2">
    <source>
        <dbReference type="Pfam" id="PF02517"/>
    </source>
</evidence>
<name>A0A7C1FDG1_9CHLR</name>
<protein>
    <submittedName>
        <fullName evidence="3">CPBP family intramembrane metalloprotease</fullName>
    </submittedName>
</protein>
<keyword evidence="3" id="KW-0482">Metalloprotease</keyword>
<dbReference type="InterPro" id="IPR003675">
    <property type="entry name" value="Rce1/LyrA-like_dom"/>
</dbReference>
<evidence type="ECO:0000313" key="3">
    <source>
        <dbReference type="EMBL" id="HDX29957.1"/>
    </source>
</evidence>
<sequence length="242" mass="26067">MTIQGRYDLFLVGLSLVTIFISYSTLATARLLKRWQPPGNPLLDRGGTILRLFLIALSIVLGLISGLDATTLGWTLHQPLRQLLVGAGIGITLALALFGLSRQASKKGGGRFVSQRFIEMILPRSRVEAYRIALALGPVVLLEELLFRSLLIGGLSPLLPAPLLMMLVSFLFGALHAPQGLWGMVGAGAAGVIFGALFLAEQSLLAPIVAHYLANLVQIMLAMRFPWKEEIDQLAGISSTVD</sequence>
<feature type="transmembrane region" description="Helical" evidence="1">
    <location>
        <begin position="157"/>
        <end position="174"/>
    </location>
</feature>
<accession>A0A7C1FDG1</accession>
<dbReference type="Pfam" id="PF02517">
    <property type="entry name" value="Rce1-like"/>
    <property type="match status" value="1"/>
</dbReference>
<dbReference type="PANTHER" id="PTHR36435:SF1">
    <property type="entry name" value="CAAX AMINO TERMINAL PROTEASE FAMILY PROTEIN"/>
    <property type="match status" value="1"/>
</dbReference>
<keyword evidence="3" id="KW-0645">Protease</keyword>
<dbReference type="InterPro" id="IPR052710">
    <property type="entry name" value="CAAX_protease"/>
</dbReference>
<dbReference type="PANTHER" id="PTHR36435">
    <property type="entry name" value="SLR1288 PROTEIN"/>
    <property type="match status" value="1"/>
</dbReference>
<comment type="caution">
    <text evidence="3">The sequence shown here is derived from an EMBL/GenBank/DDBJ whole genome shotgun (WGS) entry which is preliminary data.</text>
</comment>